<dbReference type="RefSeq" id="WP_035380367.1">
    <property type="nucleotide sequence ID" value="NZ_AZQP01000030.1"/>
</dbReference>
<name>A0A017RUJ4_9CLOT</name>
<proteinExistence type="predicted"/>
<organism evidence="2 3">
    <name type="scientific">Fervidicella metallireducens AeB</name>
    <dbReference type="NCBI Taxonomy" id="1403537"/>
    <lineage>
        <taxon>Bacteria</taxon>
        <taxon>Bacillati</taxon>
        <taxon>Bacillota</taxon>
        <taxon>Clostridia</taxon>
        <taxon>Eubacteriales</taxon>
        <taxon>Clostridiaceae</taxon>
        <taxon>Fervidicella</taxon>
    </lineage>
</organism>
<dbReference type="STRING" id="1403537.Q428_09955"/>
<feature type="chain" id="PRO_5039097520" description="Copper amine oxidase-like N-terminal domain-containing protein" evidence="1">
    <location>
        <begin position="27"/>
        <end position="537"/>
    </location>
</feature>
<keyword evidence="3" id="KW-1185">Reference proteome</keyword>
<accession>A0A017RUJ4</accession>
<gene>
    <name evidence="2" type="ORF">Q428_09955</name>
</gene>
<dbReference type="AlphaFoldDB" id="A0A017RUJ4"/>
<dbReference type="Proteomes" id="UP000019681">
    <property type="component" value="Unassembled WGS sequence"/>
</dbReference>
<dbReference type="OrthoDB" id="1706091at2"/>
<reference evidence="2 3" key="1">
    <citation type="journal article" date="2014" name="Genome Announc.">
        <title>Draft Genome Sequence of Fervidicella metallireducens Strain AeBT, an Iron-Reducing Thermoanaerobe from the Great Artesian Basin.</title>
        <authorList>
            <person name="Patel B.K."/>
        </authorList>
    </citation>
    <scope>NUCLEOTIDE SEQUENCE [LARGE SCALE GENOMIC DNA]</scope>
    <source>
        <strain evidence="2 3">AeB</strain>
    </source>
</reference>
<feature type="signal peptide" evidence="1">
    <location>
        <begin position="1"/>
        <end position="26"/>
    </location>
</feature>
<sequence>MKKIRGVHSLIFSAMLVITLLTGCTATPEGKALWSALQKVNNIEKMQTKTNMKFFLSATDMSPQESQAIGMIFGALNGSQLTMDTKLVQNKEKTLSKAQSNMTMSIAGTKMDMGVWADVSVAGDKPVIKEVIMLPQMLMATMPPQFQNKKYFVIDSDEMAKVSDKNKSELNIDYLKLMNAAKQFNEKSQKFITNYMEQYNPDVKILTDLGTKQIVMSDGSNVNAHTYQVKINDEDAKKLIAYSVENFSKSKEAVEFLNEYKEYILNVIEALNMPENEKAKGKDEVRKSFDNLIAELPQLAKDTEGLMESLKKIKLLGDKGIDIKYYVNDDGYIVKQEGSVEFVLDMKMISALGKTAEKSSNEKNLIGSPVNNINNLSLQGTYTLGCDFVKENLNINKDTVTVDMPILSKDNAVSYVDFIKFITEESAKKQGVEQNKQNDKKPATIVISKKKAVVSDNKYYVNIKDVLSAVKGTNAVSKGSMTLKINNRVAILKIGGKTAKVDNKTYNFKVPTSKLIKNNVYIATDVLKILGINVVIK</sequence>
<protein>
    <recommendedName>
        <fullName evidence="4">Copper amine oxidase-like N-terminal domain-containing protein</fullName>
    </recommendedName>
</protein>
<evidence type="ECO:0008006" key="4">
    <source>
        <dbReference type="Google" id="ProtNLM"/>
    </source>
</evidence>
<evidence type="ECO:0000313" key="2">
    <source>
        <dbReference type="EMBL" id="EYE88064.1"/>
    </source>
</evidence>
<keyword evidence="1" id="KW-0732">Signal</keyword>
<comment type="caution">
    <text evidence="2">The sequence shown here is derived from an EMBL/GenBank/DDBJ whole genome shotgun (WGS) entry which is preliminary data.</text>
</comment>
<evidence type="ECO:0000256" key="1">
    <source>
        <dbReference type="SAM" id="SignalP"/>
    </source>
</evidence>
<dbReference type="PROSITE" id="PS51257">
    <property type="entry name" value="PROKAR_LIPOPROTEIN"/>
    <property type="match status" value="1"/>
</dbReference>
<dbReference type="EMBL" id="AZQP01000030">
    <property type="protein sequence ID" value="EYE88064.1"/>
    <property type="molecule type" value="Genomic_DNA"/>
</dbReference>
<evidence type="ECO:0000313" key="3">
    <source>
        <dbReference type="Proteomes" id="UP000019681"/>
    </source>
</evidence>